<evidence type="ECO:0000256" key="11">
    <source>
        <dbReference type="PROSITE-ProRule" id="PRU01363"/>
    </source>
</evidence>
<reference evidence="14" key="1">
    <citation type="submission" date="2020-11" db="EMBL/GenBank/DDBJ databases">
        <authorList>
            <person name="Tran Van P."/>
        </authorList>
    </citation>
    <scope>NUCLEOTIDE SEQUENCE</scope>
</reference>
<evidence type="ECO:0000256" key="10">
    <source>
        <dbReference type="ARBA" id="ARBA00023268"/>
    </source>
</evidence>
<dbReference type="InterPro" id="IPR050091">
    <property type="entry name" value="PKS_NRPS_Biosynth_Enz"/>
</dbReference>
<dbReference type="UniPathway" id="UPA00094"/>
<dbReference type="SUPFAM" id="SSF55048">
    <property type="entry name" value="Probable ACP-binding domain of malonyl-CoA ACP transacylase"/>
    <property type="match status" value="1"/>
</dbReference>
<dbReference type="OrthoDB" id="329835at2759"/>
<dbReference type="FunFam" id="3.40.50.720:FF:000209">
    <property type="entry name" value="Polyketide synthase Pks12"/>
    <property type="match status" value="1"/>
</dbReference>
<dbReference type="CDD" id="cd05195">
    <property type="entry name" value="enoyl_red"/>
    <property type="match status" value="1"/>
</dbReference>
<dbReference type="Gene3D" id="3.30.70.3290">
    <property type="match status" value="2"/>
</dbReference>
<evidence type="ECO:0000256" key="1">
    <source>
        <dbReference type="ARBA" id="ARBA00022450"/>
    </source>
</evidence>
<dbReference type="Gene3D" id="1.10.287.1960">
    <property type="match status" value="1"/>
</dbReference>
<name>A0A7R9LQE0_9ACAR</name>
<dbReference type="SMART" id="SM00829">
    <property type="entry name" value="PKS_ER"/>
    <property type="match status" value="1"/>
</dbReference>
<dbReference type="Pfam" id="PF00107">
    <property type="entry name" value="ADH_zinc_N"/>
    <property type="match status" value="1"/>
</dbReference>
<dbReference type="InterPro" id="IPR042104">
    <property type="entry name" value="PKS_dehydratase_sf"/>
</dbReference>
<keyword evidence="6" id="KW-0521">NADP</keyword>
<sequence length="1796" mass="203164">MAGVNNFGLGGVNAHVLIEPNYKLETNDSLRIAEMIPRIVNICGRNEESVKHMMHFIENNPKRVTKDFLALLTQTMKYTPNVNSSGMIYRVMLIFFVYPQYFLFFHSGETVLFPGLGGQWSAMAKALMPIKTFADKVEECHQILQEFGIDLKDLLLSEDKTLMSTMLSKFCATTSTTALQIALIEVIKALDITPDGIIGHSFGEIACAYADGCLSTRDALMIAFSRGFHTESEHGVGIPKGLMAVVGLSREEALKWCPKGIALIEVIKALDITPDGIIGHSFGEIACAYADGCLSTRDALMITFSRGFHTESEQEIGIPKGLMAVVGLSREETLKWCPKGVFIACNNAKDNVVVSGPMNEMKEMIKTLEENSVFVRTLQSSEIPFHSQYMAPAAKKSTEVLKQKIINPKLRSKKWLSTALLSEPTEEALKYASVEYFVYNLMNQVYFYERLQQLPSNAIVLELSPHPIFVRSVTETLENSTYISLLKKDSNHTNLDLFLSGLAKLYELGINLSIDKLYPRVEWPVARNTQSIGSLIKWDHSFKYSHKLYPENYNRFNASDMNIYVDPIAKEDAFYLDHSLNDRAIFPGAGYLMLAWRMLATSRGHMWHQVPVIFENVHFKSFIVLSQTSTTHIKVKYYPTSDEFVIIDNNGSICATGTIRGPTDGVVLTAQHKIYGKNGQHVDDCEYILDRHDIYKEFQILGFDYGPEFQRLQKVGTNSFREAYGIVEWTGNFVSFLDSLFQSMVVAMPTRKLMVPVMLRRLKVDPRVLFKKIKENRNDVGAGGDQGVGNNVDTGAGGDQGVGNNVDTGVGVSVDTFIGIADRNRERFALMSANIPFSYDYKCRQLVSYGVEMEEMSAYIIPRNTDNKDLVLDSYGFHANEDLSAIDECNKVTLNRYLEVCKSMAMKANQIGFKQMKCDFNYQSFTEDVIQEYRNGNNENHVLFRVLDKLLSEITDENNNLKNKPEMNSILNKILENPEYDWSRDIVNQVSSNERMIRTILDIVCENFASIFELKISEINFSRALMATDVNQFIKHFRMVPIEMDYNLIVKSKEDVLDEYKHNATEWDLNLVNMPLKPSHLVIVRDTQDLWGLDLDQFIQDLYGLTIFNGFLLTVFRYKFTEPELALNSLNGKKVLNNRDLETRIKSFLTIAKSVGFRVICNKCDTIGSVVVLLRKVDEIPKIPDQNHIIYINSDYKQWFPVLKEKINLPKDHSNIWLIANDSPNNDTGQRVMGFEFRCYATSVYAPIDVLMSIPDHWSMDDAVSILGTYDTAYYGLIQMARLRTGESVLIHSAAGGVGQAALNICKHYKCDIYATVGTDEKKEFLIKEYNIPSNRIFNSRDTLFRNQIKELTEGKGVNVVLNSLSGDKLIASYECVANHGRFVEIGRYDMVQATKLSMYEFTHFRYMTTGKHIGKVVIKIRDEECDRNAIKTPLKPAMDMITTVKTYFNPNKVYIITGGLGGFGLELVQWMHSLGARKFVVTSRSGVKTDYQKYTINRIQKFFDNNKYFSCDLLVSTANGLTPEGSQQLVNEAKGLAPIGGVFHLALELNDCLLENMEFEKFCSTVDTKHKIFSNLDQITRRLDYKLDYFVVFSSIACGKGNGGQSNYSFGNSLCERICEERRRDGLHGLAVQYGPIGDVGVLEGTDQVMGLTAMRKQRIHSCCDVLDKLLAITMRKQRIHSCCDVLDKLLAISEPIVTSYVCNLQTTETGKQGKGLRVMSDFWRTLGIDANTTPNETTLGEIGIESMFAAELQQELQRECKRQISLTQFRRITIGILKEYEKGNGIHIDHILDS</sequence>
<keyword evidence="15" id="KW-1185">Reference proteome</keyword>
<dbReference type="GO" id="GO:0006633">
    <property type="term" value="P:fatty acid biosynthetic process"/>
    <property type="evidence" value="ECO:0007669"/>
    <property type="project" value="UniProtKB-UniPathway"/>
</dbReference>
<dbReference type="Pfam" id="PF00698">
    <property type="entry name" value="Acyl_transf_1"/>
    <property type="match status" value="2"/>
</dbReference>
<dbReference type="EMBL" id="OC916575">
    <property type="protein sequence ID" value="CAD7644635.1"/>
    <property type="molecule type" value="Genomic_DNA"/>
</dbReference>
<dbReference type="Gene3D" id="3.10.129.110">
    <property type="entry name" value="Polyketide synthase dehydratase"/>
    <property type="match status" value="1"/>
</dbReference>
<feature type="active site" description="Proton acceptor; for dehydratase activity" evidence="11">
    <location>
        <position position="578"/>
    </location>
</feature>
<dbReference type="PROSITE" id="PS52019">
    <property type="entry name" value="PKS_MFAS_DH"/>
    <property type="match status" value="1"/>
</dbReference>
<dbReference type="InterPro" id="IPR049552">
    <property type="entry name" value="PKS_DH_N"/>
</dbReference>
<keyword evidence="8" id="KW-0443">Lipid metabolism</keyword>
<dbReference type="InterPro" id="IPR020843">
    <property type="entry name" value="ER"/>
</dbReference>
<keyword evidence="9" id="KW-0275">Fatty acid biosynthesis</keyword>
<dbReference type="InterPro" id="IPR029063">
    <property type="entry name" value="SAM-dependent_MTases_sf"/>
</dbReference>
<evidence type="ECO:0000256" key="12">
    <source>
        <dbReference type="SAM" id="MobiDB-lite"/>
    </source>
</evidence>
<evidence type="ECO:0000313" key="14">
    <source>
        <dbReference type="EMBL" id="CAD7644635.1"/>
    </source>
</evidence>
<evidence type="ECO:0000313" key="15">
    <source>
        <dbReference type="Proteomes" id="UP000728032"/>
    </source>
</evidence>
<dbReference type="PANTHER" id="PTHR43775:SF7">
    <property type="entry name" value="FATTY ACID SYNTHASE"/>
    <property type="match status" value="1"/>
</dbReference>
<evidence type="ECO:0000256" key="8">
    <source>
        <dbReference type="ARBA" id="ARBA00023098"/>
    </source>
</evidence>
<keyword evidence="1" id="KW-0596">Phosphopantetheine</keyword>
<dbReference type="InterPro" id="IPR013968">
    <property type="entry name" value="PKS_KR"/>
</dbReference>
<evidence type="ECO:0000256" key="9">
    <source>
        <dbReference type="ARBA" id="ARBA00023160"/>
    </source>
</evidence>
<dbReference type="Gene3D" id="3.90.180.10">
    <property type="entry name" value="Medium-chain alcohol dehydrogenases, catalytic domain"/>
    <property type="match status" value="1"/>
</dbReference>
<gene>
    <name evidence="14" type="ORF">ONB1V03_LOCUS4783</name>
</gene>
<feature type="region of interest" description="C-terminal hotdog fold" evidence="11">
    <location>
        <begin position="686"/>
        <end position="823"/>
    </location>
</feature>
<organism evidence="14">
    <name type="scientific">Oppiella nova</name>
    <dbReference type="NCBI Taxonomy" id="334625"/>
    <lineage>
        <taxon>Eukaryota</taxon>
        <taxon>Metazoa</taxon>
        <taxon>Ecdysozoa</taxon>
        <taxon>Arthropoda</taxon>
        <taxon>Chelicerata</taxon>
        <taxon>Arachnida</taxon>
        <taxon>Acari</taxon>
        <taxon>Acariformes</taxon>
        <taxon>Sarcoptiformes</taxon>
        <taxon>Oribatida</taxon>
        <taxon>Brachypylina</taxon>
        <taxon>Oppioidea</taxon>
        <taxon>Oppiidae</taxon>
        <taxon>Oppiella</taxon>
    </lineage>
</organism>
<evidence type="ECO:0000256" key="5">
    <source>
        <dbReference type="ARBA" id="ARBA00022832"/>
    </source>
</evidence>
<dbReference type="SUPFAM" id="SSF51735">
    <property type="entry name" value="NAD(P)-binding Rossmann-fold domains"/>
    <property type="match status" value="2"/>
</dbReference>
<dbReference type="InterPro" id="IPR001227">
    <property type="entry name" value="Ac_transferase_dom_sf"/>
</dbReference>
<evidence type="ECO:0000256" key="2">
    <source>
        <dbReference type="ARBA" id="ARBA00022516"/>
    </source>
</evidence>
<keyword evidence="4" id="KW-0808">Transferase</keyword>
<keyword evidence="7" id="KW-0560">Oxidoreductase</keyword>
<dbReference type="Gene3D" id="3.40.50.720">
    <property type="entry name" value="NAD(P)-binding Rossmann-like Domain"/>
    <property type="match status" value="1"/>
</dbReference>
<dbReference type="Pfam" id="PF21089">
    <property type="entry name" value="PKS_DH_N"/>
    <property type="match status" value="1"/>
</dbReference>
<dbReference type="SMART" id="SM00822">
    <property type="entry name" value="PKS_KR"/>
    <property type="match status" value="1"/>
</dbReference>
<dbReference type="GO" id="GO:0004312">
    <property type="term" value="F:fatty acid synthase activity"/>
    <property type="evidence" value="ECO:0007669"/>
    <property type="project" value="TreeGrafter"/>
</dbReference>
<dbReference type="InterPro" id="IPR036291">
    <property type="entry name" value="NAD(P)-bd_dom_sf"/>
</dbReference>
<keyword evidence="2" id="KW-0444">Lipid biosynthesis</keyword>
<dbReference type="InterPro" id="IPR016036">
    <property type="entry name" value="Malonyl_transacylase_ACP-bd"/>
</dbReference>
<dbReference type="SUPFAM" id="SSF52151">
    <property type="entry name" value="FabD/lysophospholipase-like"/>
    <property type="match status" value="2"/>
</dbReference>
<dbReference type="Gene3D" id="3.30.70.250">
    <property type="entry name" value="Malonyl-CoA ACP transacylase, ACP-binding"/>
    <property type="match status" value="1"/>
</dbReference>
<dbReference type="GO" id="GO:0016491">
    <property type="term" value="F:oxidoreductase activity"/>
    <property type="evidence" value="ECO:0007669"/>
    <property type="project" value="UniProtKB-KW"/>
</dbReference>
<dbReference type="SMART" id="SM00827">
    <property type="entry name" value="PKS_AT"/>
    <property type="match status" value="1"/>
</dbReference>
<evidence type="ECO:0000256" key="7">
    <source>
        <dbReference type="ARBA" id="ARBA00023002"/>
    </source>
</evidence>
<evidence type="ECO:0000256" key="6">
    <source>
        <dbReference type="ARBA" id="ARBA00022857"/>
    </source>
</evidence>
<dbReference type="InterPro" id="IPR049900">
    <property type="entry name" value="PKS_mFAS_DH"/>
</dbReference>
<dbReference type="Pfam" id="PF16197">
    <property type="entry name" value="KAsynt_C_assoc"/>
    <property type="match status" value="1"/>
</dbReference>
<keyword evidence="5" id="KW-0276">Fatty acid metabolism</keyword>
<evidence type="ECO:0000256" key="3">
    <source>
        <dbReference type="ARBA" id="ARBA00022553"/>
    </source>
</evidence>
<dbReference type="PANTHER" id="PTHR43775">
    <property type="entry name" value="FATTY ACID SYNTHASE"/>
    <property type="match status" value="1"/>
</dbReference>
<feature type="domain" description="PKS/mFAS DH" evidence="13">
    <location>
        <begin position="546"/>
        <end position="823"/>
    </location>
</feature>
<keyword evidence="3" id="KW-0597">Phosphoprotein</keyword>
<evidence type="ECO:0000259" key="13">
    <source>
        <dbReference type="PROSITE" id="PS52019"/>
    </source>
</evidence>
<dbReference type="InterPro" id="IPR036736">
    <property type="entry name" value="ACP-like_sf"/>
</dbReference>
<proteinExistence type="predicted"/>
<accession>A0A7R9LQE0</accession>
<dbReference type="InterPro" id="IPR014043">
    <property type="entry name" value="Acyl_transferase_dom"/>
</dbReference>
<dbReference type="Proteomes" id="UP000728032">
    <property type="component" value="Unassembled WGS sequence"/>
</dbReference>
<dbReference type="Pfam" id="PF08659">
    <property type="entry name" value="KR"/>
    <property type="match status" value="1"/>
</dbReference>
<protein>
    <recommendedName>
        <fullName evidence="13">PKS/mFAS DH domain-containing protein</fullName>
    </recommendedName>
</protein>
<dbReference type="InterPro" id="IPR013149">
    <property type="entry name" value="ADH-like_C"/>
</dbReference>
<dbReference type="InterPro" id="IPR016035">
    <property type="entry name" value="Acyl_Trfase/lysoPLipase"/>
</dbReference>
<evidence type="ECO:0000256" key="4">
    <source>
        <dbReference type="ARBA" id="ARBA00022679"/>
    </source>
</evidence>
<dbReference type="InterPro" id="IPR057326">
    <property type="entry name" value="KR_dom"/>
</dbReference>
<dbReference type="Gene3D" id="3.40.50.150">
    <property type="entry name" value="Vaccinia Virus protein VP39"/>
    <property type="match status" value="1"/>
</dbReference>
<dbReference type="Gene3D" id="3.40.366.10">
    <property type="entry name" value="Malonyl-Coenzyme A Acyl Carrier Protein, domain 2"/>
    <property type="match status" value="2"/>
</dbReference>
<feature type="region of interest" description="Disordered" evidence="12">
    <location>
        <begin position="781"/>
        <end position="801"/>
    </location>
</feature>
<feature type="active site" description="Proton donor; for dehydratase activity" evidence="11">
    <location>
        <position position="738"/>
    </location>
</feature>
<dbReference type="InterPro" id="IPR032821">
    <property type="entry name" value="PKS_assoc"/>
</dbReference>
<feature type="region of interest" description="N-terminal hotdog fold" evidence="11">
    <location>
        <begin position="546"/>
        <end position="666"/>
    </location>
</feature>
<dbReference type="Gene3D" id="1.10.1200.10">
    <property type="entry name" value="ACP-like"/>
    <property type="match status" value="1"/>
</dbReference>
<dbReference type="EMBL" id="CAJPVJ010001750">
    <property type="protein sequence ID" value="CAG2165238.1"/>
    <property type="molecule type" value="Genomic_DNA"/>
</dbReference>
<keyword evidence="10" id="KW-0511">Multifunctional enzyme</keyword>